<feature type="transmembrane region" description="Helical" evidence="1">
    <location>
        <begin position="180"/>
        <end position="213"/>
    </location>
</feature>
<evidence type="ECO:0008006" key="4">
    <source>
        <dbReference type="Google" id="ProtNLM"/>
    </source>
</evidence>
<dbReference type="AlphaFoldDB" id="A0A556MSJ8"/>
<dbReference type="RefSeq" id="WP_144246382.1">
    <property type="nucleotide sequence ID" value="NZ_VLPK01000001.1"/>
</dbReference>
<keyword evidence="3" id="KW-1185">Reference proteome</keyword>
<accession>A0A556MSJ8</accession>
<proteinExistence type="predicted"/>
<feature type="transmembrane region" description="Helical" evidence="1">
    <location>
        <begin position="72"/>
        <end position="96"/>
    </location>
</feature>
<organism evidence="2 3">
    <name type="scientific">Mucilaginibacter corticis</name>
    <dbReference type="NCBI Taxonomy" id="2597670"/>
    <lineage>
        <taxon>Bacteria</taxon>
        <taxon>Pseudomonadati</taxon>
        <taxon>Bacteroidota</taxon>
        <taxon>Sphingobacteriia</taxon>
        <taxon>Sphingobacteriales</taxon>
        <taxon>Sphingobacteriaceae</taxon>
        <taxon>Mucilaginibacter</taxon>
    </lineage>
</organism>
<name>A0A556MSJ8_9SPHI</name>
<keyword evidence="1" id="KW-0472">Membrane</keyword>
<evidence type="ECO:0000256" key="1">
    <source>
        <dbReference type="SAM" id="Phobius"/>
    </source>
</evidence>
<keyword evidence="1" id="KW-0812">Transmembrane</keyword>
<feature type="transmembrane region" description="Helical" evidence="1">
    <location>
        <begin position="117"/>
        <end position="137"/>
    </location>
</feature>
<evidence type="ECO:0000313" key="3">
    <source>
        <dbReference type="Proteomes" id="UP000318733"/>
    </source>
</evidence>
<keyword evidence="1" id="KW-1133">Transmembrane helix</keyword>
<dbReference type="OrthoDB" id="1049480at2"/>
<feature type="transmembrane region" description="Helical" evidence="1">
    <location>
        <begin position="34"/>
        <end position="52"/>
    </location>
</feature>
<comment type="caution">
    <text evidence="2">The sequence shown here is derived from an EMBL/GenBank/DDBJ whole genome shotgun (WGS) entry which is preliminary data.</text>
</comment>
<sequence>MSQKIKLAQSRTQGEVVDDSVIFLKQNIFPLLKSYFSICGIFWVAGIIISILSKTQTFELQQQEESIYTVTYFVTLLFSYINFTLGMLTSLSYIKFYLDKGNQPPTVQEVWDYVKYYFLKVFGSAIVLTLFTALGAFMCFIPGIYLLPVNLLIITVMVMENESLSNAFRRGFQLIKNEWWNLMGVLLVTSIVTISCMALLVIPVVLVVVALLYLTNVNHSNTVSMAATVTYHALQFLFVFPAISLALFYFNLNEKLDDNGLMQRIAALGTKQESNDEPTTEDY</sequence>
<protein>
    <recommendedName>
        <fullName evidence="4">Glycerophosphoryl diester phosphodiesterase membrane domain-containing protein</fullName>
    </recommendedName>
</protein>
<evidence type="ECO:0000313" key="2">
    <source>
        <dbReference type="EMBL" id="TSJ42812.1"/>
    </source>
</evidence>
<dbReference type="EMBL" id="VLPK01000001">
    <property type="protein sequence ID" value="TSJ42812.1"/>
    <property type="molecule type" value="Genomic_DNA"/>
</dbReference>
<reference evidence="2 3" key="1">
    <citation type="submission" date="2019-07" db="EMBL/GenBank/DDBJ databases">
        <authorList>
            <person name="Huq M.A."/>
        </authorList>
    </citation>
    <scope>NUCLEOTIDE SEQUENCE [LARGE SCALE GENOMIC DNA]</scope>
    <source>
        <strain evidence="2 3">MAH-19</strain>
    </source>
</reference>
<gene>
    <name evidence="2" type="ORF">FO440_01085</name>
</gene>
<dbReference type="Proteomes" id="UP000318733">
    <property type="component" value="Unassembled WGS sequence"/>
</dbReference>
<feature type="transmembrane region" description="Helical" evidence="1">
    <location>
        <begin position="233"/>
        <end position="252"/>
    </location>
</feature>